<evidence type="ECO:0000256" key="5">
    <source>
        <dbReference type="ARBA" id="ARBA00023136"/>
    </source>
</evidence>
<feature type="transmembrane region" description="Helical" evidence="6">
    <location>
        <begin position="242"/>
        <end position="265"/>
    </location>
</feature>
<dbReference type="SUPFAM" id="SSF103473">
    <property type="entry name" value="MFS general substrate transporter"/>
    <property type="match status" value="1"/>
</dbReference>
<feature type="transmembrane region" description="Helical" evidence="6">
    <location>
        <begin position="362"/>
        <end position="383"/>
    </location>
</feature>
<dbReference type="RefSeq" id="WP_189687897.1">
    <property type="nucleotide sequence ID" value="NZ_BMYK01000009.1"/>
</dbReference>
<dbReference type="EMBL" id="BMYK01000009">
    <property type="protein sequence ID" value="GHC86055.1"/>
    <property type="molecule type" value="Genomic_DNA"/>
</dbReference>
<evidence type="ECO:0000313" key="9">
    <source>
        <dbReference type="Proteomes" id="UP000626210"/>
    </source>
</evidence>
<proteinExistence type="predicted"/>
<dbReference type="PANTHER" id="PTHR43124:SF3">
    <property type="entry name" value="CHLORAMPHENICOL EFFLUX PUMP RV0191"/>
    <property type="match status" value="1"/>
</dbReference>
<dbReference type="InterPro" id="IPR011701">
    <property type="entry name" value="MFS"/>
</dbReference>
<feature type="transmembrane region" description="Helical" evidence="6">
    <location>
        <begin position="14"/>
        <end position="41"/>
    </location>
</feature>
<organism evidence="8 9">
    <name type="scientific">Pseudorhodoferax aquiterrae</name>
    <dbReference type="NCBI Taxonomy" id="747304"/>
    <lineage>
        <taxon>Bacteria</taxon>
        <taxon>Pseudomonadati</taxon>
        <taxon>Pseudomonadota</taxon>
        <taxon>Betaproteobacteria</taxon>
        <taxon>Burkholderiales</taxon>
        <taxon>Comamonadaceae</taxon>
    </lineage>
</organism>
<keyword evidence="3 6" id="KW-0812">Transmembrane</keyword>
<dbReference type="PROSITE" id="PS50850">
    <property type="entry name" value="MFS"/>
    <property type="match status" value="1"/>
</dbReference>
<dbReference type="InterPro" id="IPR050189">
    <property type="entry name" value="MFS_Efflux_Transporters"/>
</dbReference>
<feature type="domain" description="Major facilitator superfamily (MFS) profile" evidence="7">
    <location>
        <begin position="1"/>
        <end position="390"/>
    </location>
</feature>
<keyword evidence="2" id="KW-1003">Cell membrane</keyword>
<gene>
    <name evidence="8" type="ORF">GCM10007320_31450</name>
</gene>
<dbReference type="InterPro" id="IPR020846">
    <property type="entry name" value="MFS_dom"/>
</dbReference>
<accession>A0ABQ3G337</accession>
<feature type="transmembrane region" description="Helical" evidence="6">
    <location>
        <begin position="166"/>
        <end position="186"/>
    </location>
</feature>
<comment type="caution">
    <text evidence="8">The sequence shown here is derived from an EMBL/GenBank/DDBJ whole genome shotgun (WGS) entry which is preliminary data.</text>
</comment>
<feature type="transmembrane region" description="Helical" evidence="6">
    <location>
        <begin position="103"/>
        <end position="125"/>
    </location>
</feature>
<evidence type="ECO:0000256" key="6">
    <source>
        <dbReference type="SAM" id="Phobius"/>
    </source>
</evidence>
<dbReference type="Gene3D" id="1.20.1250.20">
    <property type="entry name" value="MFS general substrate transporter like domains"/>
    <property type="match status" value="1"/>
</dbReference>
<evidence type="ECO:0000256" key="4">
    <source>
        <dbReference type="ARBA" id="ARBA00022989"/>
    </source>
</evidence>
<evidence type="ECO:0000259" key="7">
    <source>
        <dbReference type="PROSITE" id="PS50850"/>
    </source>
</evidence>
<keyword evidence="5 6" id="KW-0472">Membrane</keyword>
<dbReference type="Proteomes" id="UP000626210">
    <property type="component" value="Unassembled WGS sequence"/>
</dbReference>
<evidence type="ECO:0000256" key="3">
    <source>
        <dbReference type="ARBA" id="ARBA00022692"/>
    </source>
</evidence>
<evidence type="ECO:0000256" key="2">
    <source>
        <dbReference type="ARBA" id="ARBA00022475"/>
    </source>
</evidence>
<dbReference type="Pfam" id="PF07690">
    <property type="entry name" value="MFS_1"/>
    <property type="match status" value="1"/>
</dbReference>
<feature type="transmembrane region" description="Helical" evidence="6">
    <location>
        <begin position="300"/>
        <end position="317"/>
    </location>
</feature>
<keyword evidence="9" id="KW-1185">Reference proteome</keyword>
<feature type="transmembrane region" description="Helical" evidence="6">
    <location>
        <begin position="137"/>
        <end position="160"/>
    </location>
</feature>
<comment type="subcellular location">
    <subcellularLocation>
        <location evidence="1">Cell membrane</location>
        <topology evidence="1">Multi-pass membrane protein</topology>
    </subcellularLocation>
</comment>
<feature type="transmembrane region" description="Helical" evidence="6">
    <location>
        <begin position="216"/>
        <end position="236"/>
    </location>
</feature>
<sequence length="390" mass="41060">MDSPASPPSLARQLLPLMVVMVLVHLAFTGGRVALSLYAIALHAPTVVVGLQVSLLSVLPMLLSVRLGRWIDRVGMQRPARIAIATTAVGAALPALWPSVPVLCLASMLLGSGFMLLHMTIYNEVGHSTNDQTRVRAFTLLALAFSTSTVMGPVIAGIAIDGIGHRWTFALLLLFPLLALAVLVVLRIRVAPRNAPGGVAGAGKVMDLLRDPRMRAVFIVSGLLSMGWDMFTFMVPVQGARIGLSASTIGLIMGCFGVATFVVRLAMPLLQRHLNEWQTLTISLGVTAAVYLLFPLTTAVPLLLALAFVNGLSLGSTQPMVMSLVHQVAPPGRSGEALGVRATIMNASQVFLPILFGGLGSAAGMGPAFWTLAAILSGGTAYARRFSRSA</sequence>
<evidence type="ECO:0000256" key="1">
    <source>
        <dbReference type="ARBA" id="ARBA00004651"/>
    </source>
</evidence>
<evidence type="ECO:0000313" key="8">
    <source>
        <dbReference type="EMBL" id="GHC86055.1"/>
    </source>
</evidence>
<dbReference type="PANTHER" id="PTHR43124">
    <property type="entry name" value="PURINE EFFLUX PUMP PBUE"/>
    <property type="match status" value="1"/>
</dbReference>
<keyword evidence="4 6" id="KW-1133">Transmembrane helix</keyword>
<name>A0ABQ3G337_9BURK</name>
<reference evidence="9" key="1">
    <citation type="journal article" date="2019" name="Int. J. Syst. Evol. Microbiol.">
        <title>The Global Catalogue of Microorganisms (GCM) 10K type strain sequencing project: providing services to taxonomists for standard genome sequencing and annotation.</title>
        <authorList>
            <consortium name="The Broad Institute Genomics Platform"/>
            <consortium name="The Broad Institute Genome Sequencing Center for Infectious Disease"/>
            <person name="Wu L."/>
            <person name="Ma J."/>
        </authorList>
    </citation>
    <scope>NUCLEOTIDE SEQUENCE [LARGE SCALE GENOMIC DNA]</scope>
    <source>
        <strain evidence="9">KCTC 23314</strain>
    </source>
</reference>
<protein>
    <submittedName>
        <fullName evidence="8">MFS transporter</fullName>
    </submittedName>
</protein>
<dbReference type="InterPro" id="IPR036259">
    <property type="entry name" value="MFS_trans_sf"/>
</dbReference>